<feature type="transmembrane region" description="Helical" evidence="1">
    <location>
        <begin position="273"/>
        <end position="294"/>
    </location>
</feature>
<organism evidence="2 3">
    <name type="scientific">Kitasatospora kifunensis</name>
    <name type="common">Streptomyces kifunensis</name>
    <dbReference type="NCBI Taxonomy" id="58351"/>
    <lineage>
        <taxon>Bacteria</taxon>
        <taxon>Bacillati</taxon>
        <taxon>Actinomycetota</taxon>
        <taxon>Actinomycetes</taxon>
        <taxon>Kitasatosporales</taxon>
        <taxon>Streptomycetaceae</taxon>
        <taxon>Kitasatospora</taxon>
    </lineage>
</organism>
<reference evidence="2 3" key="1">
    <citation type="submission" date="2020-08" db="EMBL/GenBank/DDBJ databases">
        <title>Sequencing the genomes of 1000 actinobacteria strains.</title>
        <authorList>
            <person name="Klenk H.-P."/>
        </authorList>
    </citation>
    <scope>NUCLEOTIDE SEQUENCE [LARGE SCALE GENOMIC DNA]</scope>
    <source>
        <strain evidence="2 3">DSM 41654</strain>
    </source>
</reference>
<dbReference type="Gene3D" id="1.20.1250.20">
    <property type="entry name" value="MFS general substrate transporter like domains"/>
    <property type="match status" value="1"/>
</dbReference>
<evidence type="ECO:0000313" key="2">
    <source>
        <dbReference type="EMBL" id="MBB4927024.1"/>
    </source>
</evidence>
<feature type="transmembrane region" description="Helical" evidence="1">
    <location>
        <begin position="244"/>
        <end position="266"/>
    </location>
</feature>
<dbReference type="InterPro" id="IPR036259">
    <property type="entry name" value="MFS_trans_sf"/>
</dbReference>
<keyword evidence="1" id="KW-1133">Transmembrane helix</keyword>
<feature type="transmembrane region" description="Helical" evidence="1">
    <location>
        <begin position="156"/>
        <end position="181"/>
    </location>
</feature>
<feature type="transmembrane region" description="Helical" evidence="1">
    <location>
        <begin position="216"/>
        <end position="238"/>
    </location>
</feature>
<feature type="transmembrane region" description="Helical" evidence="1">
    <location>
        <begin position="300"/>
        <end position="324"/>
    </location>
</feature>
<feature type="transmembrane region" description="Helical" evidence="1">
    <location>
        <begin position="362"/>
        <end position="384"/>
    </location>
</feature>
<feature type="transmembrane region" description="Helical" evidence="1">
    <location>
        <begin position="46"/>
        <end position="67"/>
    </location>
</feature>
<dbReference type="AlphaFoldDB" id="A0A7W7R816"/>
<evidence type="ECO:0000313" key="3">
    <source>
        <dbReference type="Proteomes" id="UP000540506"/>
    </source>
</evidence>
<dbReference type="Proteomes" id="UP000540506">
    <property type="component" value="Unassembled WGS sequence"/>
</dbReference>
<feature type="transmembrane region" description="Helical" evidence="1">
    <location>
        <begin position="79"/>
        <end position="98"/>
    </location>
</feature>
<gene>
    <name evidence="2" type="ORF">FHR34_006017</name>
</gene>
<name>A0A7W7R816_KITKI</name>
<dbReference type="PANTHER" id="PTHR23542:SF1">
    <property type="entry name" value="MAJOR FACILITATOR SUPERFAMILY (MFS) PROFILE DOMAIN-CONTAINING PROTEIN"/>
    <property type="match status" value="1"/>
</dbReference>
<dbReference type="PANTHER" id="PTHR23542">
    <property type="match status" value="1"/>
</dbReference>
<keyword evidence="1" id="KW-0472">Membrane</keyword>
<accession>A0A7W7R816</accession>
<feature type="transmembrane region" description="Helical" evidence="1">
    <location>
        <begin position="336"/>
        <end position="356"/>
    </location>
</feature>
<sequence length="398" mass="39114">MSSSSYRALLRIPGATPVFAAALIGRLSYGTVSLALVLTVRHRTGSYAAVGAVLAVFGLTCAALAPVRAALIDRHGARRVLPALSLPYGGLLLALTLVSGERALLVLAAAAGACAPPLGPVLRARWSELLGPHGLLERAFSLDAVAEELLYVGGPLLVGVVGGGAGLVLSAGLVVTGALGLARLAPARVTAAEPRGEARAGGRSGGRVRGIGHPVAVAWALGLALGGLGLLLVVAVGARGQAGALAWLEAALAAGSAVGGLAHGAVRWRRPVAARLTATAAGLGGLLALAGGAVGLGGLLALATAVAAVGLLVSPTLATAYVLADQRAAAEHRTRAGSWVNTAFNAGSALGTAAAGPLAGRLPLPLCFACVAAPLVLVALAPAWRGRRAAEQLAPARV</sequence>
<dbReference type="RefSeq" id="WP_184940896.1">
    <property type="nucleotide sequence ID" value="NZ_JACHJV010000001.1"/>
</dbReference>
<feature type="transmembrane region" description="Helical" evidence="1">
    <location>
        <begin position="12"/>
        <end position="40"/>
    </location>
</feature>
<proteinExistence type="predicted"/>
<keyword evidence="3" id="KW-1185">Reference proteome</keyword>
<comment type="caution">
    <text evidence="2">The sequence shown here is derived from an EMBL/GenBank/DDBJ whole genome shotgun (WGS) entry which is preliminary data.</text>
</comment>
<dbReference type="EMBL" id="JACHJV010000001">
    <property type="protein sequence ID" value="MBB4927024.1"/>
    <property type="molecule type" value="Genomic_DNA"/>
</dbReference>
<dbReference type="SUPFAM" id="SSF103473">
    <property type="entry name" value="MFS general substrate transporter"/>
    <property type="match status" value="1"/>
</dbReference>
<keyword evidence="1" id="KW-0812">Transmembrane</keyword>
<protein>
    <submittedName>
        <fullName evidence="2">Putative MFS family arabinose efflux permease</fullName>
    </submittedName>
</protein>
<evidence type="ECO:0000256" key="1">
    <source>
        <dbReference type="SAM" id="Phobius"/>
    </source>
</evidence>